<reference evidence="9 10" key="1">
    <citation type="submission" date="2019-06" db="EMBL/GenBank/DDBJ databases">
        <title>Genome sequence of Litorilinea aerophila BAA-2444.</title>
        <authorList>
            <person name="Maclea K.S."/>
            <person name="Maurais E.G."/>
            <person name="Iannazzi L.C."/>
        </authorList>
    </citation>
    <scope>NUCLEOTIDE SEQUENCE [LARGE SCALE GENOMIC DNA]</scope>
    <source>
        <strain evidence="9 10">ATCC BAA-2444</strain>
    </source>
</reference>
<dbReference type="InParanoid" id="A0A540VH09"/>
<accession>A0A540VH09</accession>
<dbReference type="AlphaFoldDB" id="A0A540VH09"/>
<dbReference type="GO" id="GO:0006518">
    <property type="term" value="P:peptide metabolic process"/>
    <property type="evidence" value="ECO:0007669"/>
    <property type="project" value="TreeGrafter"/>
</dbReference>
<feature type="domain" description="Oligopeptidase F N-terminal" evidence="8">
    <location>
        <begin position="118"/>
        <end position="186"/>
    </location>
</feature>
<dbReference type="EMBL" id="VIGC01000010">
    <property type="protein sequence ID" value="TQE96056.1"/>
    <property type="molecule type" value="Genomic_DNA"/>
</dbReference>
<comment type="similarity">
    <text evidence="6">Belongs to the peptidase M3 family.</text>
</comment>
<evidence type="ECO:0000256" key="1">
    <source>
        <dbReference type="ARBA" id="ARBA00022670"/>
    </source>
</evidence>
<proteinExistence type="inferred from homology"/>
<dbReference type="Gene3D" id="1.20.140.70">
    <property type="entry name" value="Oligopeptidase f, N-terminal domain"/>
    <property type="match status" value="1"/>
</dbReference>
<dbReference type="InterPro" id="IPR001567">
    <property type="entry name" value="Pept_M3A_M3B_dom"/>
</dbReference>
<dbReference type="Gene3D" id="1.10.1370.20">
    <property type="entry name" value="Oligoendopeptidase f, C-terminal domain"/>
    <property type="match status" value="1"/>
</dbReference>
<dbReference type="InterPro" id="IPR011977">
    <property type="entry name" value="Pept_M3B_clade3"/>
</dbReference>
<keyword evidence="2 6" id="KW-0479">Metal-binding</keyword>
<keyword evidence="10" id="KW-1185">Reference proteome</keyword>
<evidence type="ECO:0000256" key="5">
    <source>
        <dbReference type="ARBA" id="ARBA00023049"/>
    </source>
</evidence>
<dbReference type="GO" id="GO:0006508">
    <property type="term" value="P:proteolysis"/>
    <property type="evidence" value="ECO:0007669"/>
    <property type="project" value="UniProtKB-KW"/>
</dbReference>
<dbReference type="CDD" id="cd09610">
    <property type="entry name" value="M3B_PepF"/>
    <property type="match status" value="1"/>
</dbReference>
<dbReference type="PANTHER" id="PTHR11804:SF5">
    <property type="entry name" value="OLIGOENDOPEPTIDASE F"/>
    <property type="match status" value="1"/>
</dbReference>
<dbReference type="OrthoDB" id="9766487at2"/>
<evidence type="ECO:0000256" key="6">
    <source>
        <dbReference type="RuleBase" id="RU003435"/>
    </source>
</evidence>
<gene>
    <name evidence="9" type="ORF">FKZ61_09545</name>
</gene>
<keyword evidence="1 6" id="KW-0645">Protease</keyword>
<keyword evidence="4 6" id="KW-0862">Zinc</keyword>
<dbReference type="InterPro" id="IPR045090">
    <property type="entry name" value="Pept_M3A_M3B"/>
</dbReference>
<evidence type="ECO:0000256" key="4">
    <source>
        <dbReference type="ARBA" id="ARBA00022833"/>
    </source>
</evidence>
<dbReference type="Pfam" id="PF08439">
    <property type="entry name" value="Peptidase_M3_N"/>
    <property type="match status" value="1"/>
</dbReference>
<keyword evidence="3 6" id="KW-0378">Hydrolase</keyword>
<dbReference type="Pfam" id="PF01432">
    <property type="entry name" value="Peptidase_M3"/>
    <property type="match status" value="1"/>
</dbReference>
<evidence type="ECO:0000313" key="10">
    <source>
        <dbReference type="Proteomes" id="UP000317371"/>
    </source>
</evidence>
<dbReference type="NCBIfam" id="TIGR02290">
    <property type="entry name" value="M3_fam_3"/>
    <property type="match status" value="1"/>
</dbReference>
<dbReference type="FunCoup" id="A0A540VH09">
    <property type="interactions" value="3"/>
</dbReference>
<evidence type="ECO:0000259" key="8">
    <source>
        <dbReference type="Pfam" id="PF08439"/>
    </source>
</evidence>
<dbReference type="GO" id="GO:0004222">
    <property type="term" value="F:metalloendopeptidase activity"/>
    <property type="evidence" value="ECO:0007669"/>
    <property type="project" value="InterPro"/>
</dbReference>
<protein>
    <submittedName>
        <fullName evidence="9">M3 family oligoendopeptidase</fullName>
    </submittedName>
</protein>
<dbReference type="InterPro" id="IPR013647">
    <property type="entry name" value="OligopepF_N_dom"/>
</dbReference>
<dbReference type="GO" id="GO:0046872">
    <property type="term" value="F:metal ion binding"/>
    <property type="evidence" value="ECO:0007669"/>
    <property type="project" value="UniProtKB-UniRule"/>
</dbReference>
<comment type="cofactor">
    <cofactor evidence="6">
        <name>Zn(2+)</name>
        <dbReference type="ChEBI" id="CHEBI:29105"/>
    </cofactor>
    <text evidence="6">Binds 1 zinc ion.</text>
</comment>
<evidence type="ECO:0000259" key="7">
    <source>
        <dbReference type="Pfam" id="PF01432"/>
    </source>
</evidence>
<feature type="domain" description="Peptidase M3A/M3B catalytic" evidence="7">
    <location>
        <begin position="205"/>
        <end position="581"/>
    </location>
</feature>
<evidence type="ECO:0000256" key="2">
    <source>
        <dbReference type="ARBA" id="ARBA00022723"/>
    </source>
</evidence>
<evidence type="ECO:0000313" key="9">
    <source>
        <dbReference type="EMBL" id="TQE96056.1"/>
    </source>
</evidence>
<dbReference type="PANTHER" id="PTHR11804">
    <property type="entry name" value="PROTEASE M3 THIMET OLIGOPEPTIDASE-RELATED"/>
    <property type="match status" value="1"/>
</dbReference>
<name>A0A540VH09_9CHLR</name>
<sequence length="598" mass="68682">MTTTERTEPFELSGWDLSELLPEPTEEVIQERLAALEERVQAFTAWREKLSPEMDPADLVALLRQYEELVAQSYVLGAYGSLWFSADTQSSAALTYRNRIQQVLTGVQNRTLFFELWWKSLDDDEAAALLPSPEQYPDYRHHLEDLRRTKPYTLDERSEQIINIKDANGIDAVITLYSMLTNRLEFTITVDGETKTLTRDGLMAYAQSARADLRAAAYQELYRVYGNESNILAQIYANRVRDWYAEHVELRGYPSPIAVRNVANDIPDAAVDALLDVCRQNAGVFQRYFRLKAGWLGMEKLRRYDIYAPLQEDDREIPYQEAVSLVLDTFQRFEPQVARLARRVFEEKHIDSEVRKGKRGGAFCATVLPSQTPWVLMNYTGKVRDVATLAHELGHAIHSMMAADHSVLTQHATLPLAETASVFAEMLLTERLLTEEQDPLVRRNILVKSLDDMYATVLRQAYFVLFEREAHAAIMDNKSPEDLYAMYMANLAEQFGDSVEVSDEFRYEWVSIPHIYHTPFYCYAYSFGQLLVLALYRRYQQEGEAFKPGYLRMLARGGSARPEEILQEAGIDMTDPAFWQGGFDVIRDLIDQLEGIKL</sequence>
<keyword evidence="5 6" id="KW-0482">Metalloprotease</keyword>
<comment type="caution">
    <text evidence="9">The sequence shown here is derived from an EMBL/GenBank/DDBJ whole genome shotgun (WGS) entry which is preliminary data.</text>
</comment>
<dbReference type="Proteomes" id="UP000317371">
    <property type="component" value="Unassembled WGS sequence"/>
</dbReference>
<dbReference type="SUPFAM" id="SSF55486">
    <property type="entry name" value="Metalloproteases ('zincins'), catalytic domain"/>
    <property type="match status" value="1"/>
</dbReference>
<organism evidence="9 10">
    <name type="scientific">Litorilinea aerophila</name>
    <dbReference type="NCBI Taxonomy" id="1204385"/>
    <lineage>
        <taxon>Bacteria</taxon>
        <taxon>Bacillati</taxon>
        <taxon>Chloroflexota</taxon>
        <taxon>Caldilineae</taxon>
        <taxon>Caldilineales</taxon>
        <taxon>Caldilineaceae</taxon>
        <taxon>Litorilinea</taxon>
    </lineage>
</organism>
<evidence type="ECO:0000256" key="3">
    <source>
        <dbReference type="ARBA" id="ARBA00022801"/>
    </source>
</evidence>
<dbReference type="InterPro" id="IPR042088">
    <property type="entry name" value="OligoPept_F_C"/>
</dbReference>